<organism evidence="2 3">
    <name type="scientific">Undibacterium arcticum</name>
    <dbReference type="NCBI Taxonomy" id="1762892"/>
    <lineage>
        <taxon>Bacteria</taxon>
        <taxon>Pseudomonadati</taxon>
        <taxon>Pseudomonadota</taxon>
        <taxon>Betaproteobacteria</taxon>
        <taxon>Burkholderiales</taxon>
        <taxon>Oxalobacteraceae</taxon>
        <taxon>Undibacterium</taxon>
    </lineage>
</organism>
<keyword evidence="1" id="KW-0812">Transmembrane</keyword>
<evidence type="ECO:0000313" key="2">
    <source>
        <dbReference type="EMBL" id="MFC3109937.1"/>
    </source>
</evidence>
<gene>
    <name evidence="2" type="ORF">ACFOFO_18535</name>
</gene>
<keyword evidence="3" id="KW-1185">Reference proteome</keyword>
<evidence type="ECO:0000313" key="3">
    <source>
        <dbReference type="Proteomes" id="UP001595530"/>
    </source>
</evidence>
<protein>
    <recommendedName>
        <fullName evidence="4">Phage tail tape measure protein domain-containing protein</fullName>
    </recommendedName>
</protein>
<proteinExistence type="predicted"/>
<reference evidence="3" key="1">
    <citation type="journal article" date="2019" name="Int. J. Syst. Evol. Microbiol.">
        <title>The Global Catalogue of Microorganisms (GCM) 10K type strain sequencing project: providing services to taxonomists for standard genome sequencing and annotation.</title>
        <authorList>
            <consortium name="The Broad Institute Genomics Platform"/>
            <consortium name="The Broad Institute Genome Sequencing Center for Infectious Disease"/>
            <person name="Wu L."/>
            <person name="Ma J."/>
        </authorList>
    </citation>
    <scope>NUCLEOTIDE SEQUENCE [LARGE SCALE GENOMIC DNA]</scope>
    <source>
        <strain evidence="3">KCTC 42986</strain>
    </source>
</reference>
<sequence length="593" mass="62459">MFDAYKIGITLSLTNHVSKGLMLLAGDFAKTEAQATLLQKRINSIKNDALKGGIMLGAGVGMLALFKAPLEEAKKFQTETAKFASLGFGDAVTGQAVKFATGMNTVGTSARDNLTLLSDAMAVFKNLEHAEFAAPIMAKMKFANEAVFGQKGGEHSTKFMDMLKVIEFRGGLSSEKEFATQANFVQQVISGSRNRVDATQLLQALKTGGVGLSQRSNKDFYLGAEPLIQEFGGQRYGTGAMSIYQNLVQARGTKTAQAELYRLGLLNKDMVEFNKMGELKKALPGSFMGSNILEKEGELALLEKVLLPAFAAKGITGDEGIIREIGMIVGNRTGSSLLSRIYQQRATIKTQSAANMNAENIDQLSARAGGTLAGKQIDLHAKFNTLMLQLGNTILPLAISALEKLIPLVKIMAGWIERHHTLVKLLSGAFIVLAGGLMIRGSILLLGAALRGLGLSLAMGAVGGLSGMVSGLGIAAGLIVSPIGIAVLAIGTIAAACYAFRKISQDEVNAVKTDGGVKLTAGAAARIAAGEGGFVKPGANNKPIQVHTQVNMDGFKVATIVTQHQSKAASKPQLGTGRFDFGLTPLSPGMNIR</sequence>
<evidence type="ECO:0000256" key="1">
    <source>
        <dbReference type="SAM" id="Phobius"/>
    </source>
</evidence>
<accession>A0ABV7F854</accession>
<comment type="caution">
    <text evidence="2">The sequence shown here is derived from an EMBL/GenBank/DDBJ whole genome shotgun (WGS) entry which is preliminary data.</text>
</comment>
<dbReference type="EMBL" id="JBHRTP010000060">
    <property type="protein sequence ID" value="MFC3109937.1"/>
    <property type="molecule type" value="Genomic_DNA"/>
</dbReference>
<evidence type="ECO:0008006" key="4">
    <source>
        <dbReference type="Google" id="ProtNLM"/>
    </source>
</evidence>
<name>A0ABV7F854_9BURK</name>
<feature type="transmembrane region" description="Helical" evidence="1">
    <location>
        <begin position="470"/>
        <end position="500"/>
    </location>
</feature>
<feature type="transmembrane region" description="Helical" evidence="1">
    <location>
        <begin position="425"/>
        <end position="450"/>
    </location>
</feature>
<keyword evidence="1" id="KW-1133">Transmembrane helix</keyword>
<dbReference type="RefSeq" id="WP_390332349.1">
    <property type="nucleotide sequence ID" value="NZ_JBHRTP010000060.1"/>
</dbReference>
<keyword evidence="1" id="KW-0472">Membrane</keyword>
<dbReference type="Proteomes" id="UP001595530">
    <property type="component" value="Unassembled WGS sequence"/>
</dbReference>